<keyword evidence="3" id="KW-1185">Reference proteome</keyword>
<evidence type="ECO:0000313" key="2">
    <source>
        <dbReference type="EMBL" id="CAK0868315.1"/>
    </source>
</evidence>
<proteinExistence type="predicted"/>
<dbReference type="Proteomes" id="UP001189429">
    <property type="component" value="Unassembled WGS sequence"/>
</dbReference>
<organism evidence="2 3">
    <name type="scientific">Prorocentrum cordatum</name>
    <dbReference type="NCBI Taxonomy" id="2364126"/>
    <lineage>
        <taxon>Eukaryota</taxon>
        <taxon>Sar</taxon>
        <taxon>Alveolata</taxon>
        <taxon>Dinophyceae</taxon>
        <taxon>Prorocentrales</taxon>
        <taxon>Prorocentraceae</taxon>
        <taxon>Prorocentrum</taxon>
    </lineage>
</organism>
<evidence type="ECO:0000256" key="1">
    <source>
        <dbReference type="SAM" id="MobiDB-lite"/>
    </source>
</evidence>
<comment type="caution">
    <text evidence="2">The sequence shown here is derived from an EMBL/GenBank/DDBJ whole genome shotgun (WGS) entry which is preliminary data.</text>
</comment>
<dbReference type="EMBL" id="CAUYUJ010016732">
    <property type="protein sequence ID" value="CAK0868315.1"/>
    <property type="molecule type" value="Genomic_DNA"/>
</dbReference>
<protein>
    <submittedName>
        <fullName evidence="2">Uncharacterized protein</fullName>
    </submittedName>
</protein>
<feature type="non-terminal residue" evidence="2">
    <location>
        <position position="111"/>
    </location>
</feature>
<name>A0ABN9VA55_9DINO</name>
<gene>
    <name evidence="2" type="ORF">PCOR1329_LOCUS55009</name>
</gene>
<accession>A0ABN9VA55</accession>
<evidence type="ECO:0000313" key="3">
    <source>
        <dbReference type="Proteomes" id="UP001189429"/>
    </source>
</evidence>
<feature type="region of interest" description="Disordered" evidence="1">
    <location>
        <begin position="81"/>
        <end position="111"/>
    </location>
</feature>
<reference evidence="2" key="1">
    <citation type="submission" date="2023-10" db="EMBL/GenBank/DDBJ databases">
        <authorList>
            <person name="Chen Y."/>
            <person name="Shah S."/>
            <person name="Dougan E. K."/>
            <person name="Thang M."/>
            <person name="Chan C."/>
        </authorList>
    </citation>
    <scope>NUCLEOTIDE SEQUENCE [LARGE SCALE GENOMIC DNA]</scope>
</reference>
<sequence length="111" mass="11431">MFYPPAAGAPGVELLGAELLGPALPLPGIDPLLQLGPEMPYGMPCWFGDPAADAWAPPEYKASPASSTAVNILDFATPQRARRGYPSGRAPVPRRGAPLCAPGEGPLLRGG</sequence>